<keyword evidence="7" id="KW-0762">Sugar transport</keyword>
<dbReference type="Pfam" id="PF02653">
    <property type="entry name" value="BPD_transp_2"/>
    <property type="match status" value="1"/>
</dbReference>
<evidence type="ECO:0000256" key="6">
    <source>
        <dbReference type="SAM" id="Phobius"/>
    </source>
</evidence>
<evidence type="ECO:0000313" key="8">
    <source>
        <dbReference type="Proteomes" id="UP000238362"/>
    </source>
</evidence>
<dbReference type="InterPro" id="IPR001851">
    <property type="entry name" value="ABC_transp_permease"/>
</dbReference>
<dbReference type="CDD" id="cd06580">
    <property type="entry name" value="TM_PBP1_transp_TpRbsC_like"/>
    <property type="match status" value="1"/>
</dbReference>
<name>A0A2T0LKA2_9PSEU</name>
<feature type="transmembrane region" description="Helical" evidence="6">
    <location>
        <begin position="55"/>
        <end position="76"/>
    </location>
</feature>
<comment type="caution">
    <text evidence="7">The sequence shown here is derived from an EMBL/GenBank/DDBJ whole genome shotgun (WGS) entry which is preliminary data.</text>
</comment>
<dbReference type="GO" id="GO:0005886">
    <property type="term" value="C:plasma membrane"/>
    <property type="evidence" value="ECO:0007669"/>
    <property type="project" value="UniProtKB-SubCell"/>
</dbReference>
<protein>
    <submittedName>
        <fullName evidence="7">Simple sugar transport system permease protein</fullName>
    </submittedName>
</protein>
<dbReference type="PANTHER" id="PTHR47089:SF1">
    <property type="entry name" value="GUANOSINE ABC TRANSPORTER PERMEASE PROTEIN NUPP"/>
    <property type="match status" value="1"/>
</dbReference>
<proteinExistence type="predicted"/>
<sequence>MGRLSLRSVYLGLAAPVGALLFALLVCAAILGATGHPPLEVAEAMVGSLERPRTAANSLNSATTYYLSAVAVAIGFKMRLFNIGVDGQYRLAAMLAAALAGASFMDALPSVLRIAMTVGAAMLVGAVWAGIAGFLKVTRGVSEVISTIMLNAVATALVAFLLNPDRLAVTVAGSNNIGTPTITEGGRVPGFGYPGSSSDVFGLILLAAAVGVAYWFMLNRTRFGFDLKATGQSQSAAVASGVNVKRMVLASMLLSGAAAGLVGMPQLLGASYSYALDFPAGLGFTGIAIALLGRNHPVGMAFAALLWGGLDQTSNVLDLSGVPKEIVVIMQGVIVLSVVIAYELVRRYRLRLEQRDVGRALGTAPAAEEVRA</sequence>
<feature type="transmembrane region" description="Helical" evidence="6">
    <location>
        <begin position="248"/>
        <end position="268"/>
    </location>
</feature>
<keyword evidence="2" id="KW-1003">Cell membrane</keyword>
<reference evidence="7 8" key="1">
    <citation type="submission" date="2018-03" db="EMBL/GenBank/DDBJ databases">
        <title>Genomic Encyclopedia of Type Strains, Phase III (KMG-III): the genomes of soil and plant-associated and newly described type strains.</title>
        <authorList>
            <person name="Whitman W."/>
        </authorList>
    </citation>
    <scope>NUCLEOTIDE SEQUENCE [LARGE SCALE GENOMIC DNA]</scope>
    <source>
        <strain evidence="7 8">CGMCC 4.7125</strain>
    </source>
</reference>
<feature type="transmembrane region" description="Helical" evidence="6">
    <location>
        <begin position="88"/>
        <end position="105"/>
    </location>
</feature>
<keyword evidence="7" id="KW-0813">Transport</keyword>
<keyword evidence="3 6" id="KW-0812">Transmembrane</keyword>
<organism evidence="7 8">
    <name type="scientific">Prauserella shujinwangii</name>
    <dbReference type="NCBI Taxonomy" id="1453103"/>
    <lineage>
        <taxon>Bacteria</taxon>
        <taxon>Bacillati</taxon>
        <taxon>Actinomycetota</taxon>
        <taxon>Actinomycetes</taxon>
        <taxon>Pseudonocardiales</taxon>
        <taxon>Pseudonocardiaceae</taxon>
        <taxon>Prauserella</taxon>
    </lineage>
</organism>
<evidence type="ECO:0000256" key="5">
    <source>
        <dbReference type="ARBA" id="ARBA00023136"/>
    </source>
</evidence>
<evidence type="ECO:0000256" key="2">
    <source>
        <dbReference type="ARBA" id="ARBA00022475"/>
    </source>
</evidence>
<dbReference type="PANTHER" id="PTHR47089">
    <property type="entry name" value="ABC TRANSPORTER, PERMEASE PROTEIN"/>
    <property type="match status" value="1"/>
</dbReference>
<evidence type="ECO:0000256" key="1">
    <source>
        <dbReference type="ARBA" id="ARBA00004651"/>
    </source>
</evidence>
<dbReference type="EMBL" id="PVNH01000016">
    <property type="protein sequence ID" value="PRX43287.1"/>
    <property type="molecule type" value="Genomic_DNA"/>
</dbReference>
<keyword evidence="4 6" id="KW-1133">Transmembrane helix</keyword>
<evidence type="ECO:0000313" key="7">
    <source>
        <dbReference type="EMBL" id="PRX43287.1"/>
    </source>
</evidence>
<evidence type="ECO:0000256" key="4">
    <source>
        <dbReference type="ARBA" id="ARBA00022989"/>
    </source>
</evidence>
<gene>
    <name evidence="7" type="ORF">B0I33_11620</name>
</gene>
<feature type="transmembrane region" description="Helical" evidence="6">
    <location>
        <begin position="326"/>
        <end position="345"/>
    </location>
</feature>
<feature type="transmembrane region" description="Helical" evidence="6">
    <location>
        <begin position="111"/>
        <end position="132"/>
    </location>
</feature>
<accession>A0A2T0LKA2</accession>
<feature type="transmembrane region" description="Helical" evidence="6">
    <location>
        <begin position="200"/>
        <end position="218"/>
    </location>
</feature>
<feature type="transmembrane region" description="Helical" evidence="6">
    <location>
        <begin position="9"/>
        <end position="35"/>
    </location>
</feature>
<dbReference type="RefSeq" id="WP_106182570.1">
    <property type="nucleotide sequence ID" value="NZ_PVNH01000016.1"/>
</dbReference>
<evidence type="ECO:0000256" key="3">
    <source>
        <dbReference type="ARBA" id="ARBA00022692"/>
    </source>
</evidence>
<keyword evidence="5 6" id="KW-0472">Membrane</keyword>
<dbReference type="OrthoDB" id="45037at2"/>
<feature type="transmembrane region" description="Helical" evidence="6">
    <location>
        <begin position="144"/>
        <end position="162"/>
    </location>
</feature>
<dbReference type="AlphaFoldDB" id="A0A2T0LKA2"/>
<dbReference type="Proteomes" id="UP000238362">
    <property type="component" value="Unassembled WGS sequence"/>
</dbReference>
<dbReference type="GO" id="GO:0022857">
    <property type="term" value="F:transmembrane transporter activity"/>
    <property type="evidence" value="ECO:0007669"/>
    <property type="project" value="InterPro"/>
</dbReference>
<keyword evidence="8" id="KW-1185">Reference proteome</keyword>
<comment type="subcellular location">
    <subcellularLocation>
        <location evidence="1">Cell membrane</location>
        <topology evidence="1">Multi-pass membrane protein</topology>
    </subcellularLocation>
</comment>